<dbReference type="PANTHER" id="PTHR11815">
    <property type="entry name" value="SUCCINYL-COA SYNTHETASE BETA CHAIN"/>
    <property type="match status" value="1"/>
</dbReference>
<dbReference type="Gene3D" id="3.30.470.110">
    <property type="match status" value="1"/>
</dbReference>
<feature type="domain" description="ATP-citrate synthase ATP-grasp" evidence="1">
    <location>
        <begin position="2"/>
        <end position="231"/>
    </location>
</feature>
<comment type="caution">
    <text evidence="2">The sequence shown here is derived from an EMBL/GenBank/DDBJ whole genome shotgun (WGS) entry which is preliminary data.</text>
</comment>
<dbReference type="GO" id="GO:0006099">
    <property type="term" value="P:tricarboxylic acid cycle"/>
    <property type="evidence" value="ECO:0007669"/>
    <property type="project" value="TreeGrafter"/>
</dbReference>
<feature type="non-terminal residue" evidence="2">
    <location>
        <position position="242"/>
    </location>
</feature>
<evidence type="ECO:0000259" key="1">
    <source>
        <dbReference type="Pfam" id="PF24948"/>
    </source>
</evidence>
<dbReference type="GO" id="GO:0006104">
    <property type="term" value="P:succinyl-CoA metabolic process"/>
    <property type="evidence" value="ECO:0007669"/>
    <property type="project" value="TreeGrafter"/>
</dbReference>
<organism evidence="2">
    <name type="scientific">marine sediment metagenome</name>
    <dbReference type="NCBI Taxonomy" id="412755"/>
    <lineage>
        <taxon>unclassified sequences</taxon>
        <taxon>metagenomes</taxon>
        <taxon>ecological metagenomes</taxon>
    </lineage>
</organism>
<dbReference type="Pfam" id="PF24948">
    <property type="entry name" value="Citrate_synth_N"/>
    <property type="match status" value="1"/>
</dbReference>
<dbReference type="PANTHER" id="PTHR11815:SF10">
    <property type="entry name" value="SUCCINATE--COA LIGASE [GDP-FORMING] SUBUNIT BETA, MITOCHONDRIAL"/>
    <property type="match status" value="1"/>
</dbReference>
<accession>X1TSL6</accession>
<dbReference type="AlphaFoldDB" id="X1TSL6"/>
<proteinExistence type="predicted"/>
<dbReference type="SUPFAM" id="SSF56059">
    <property type="entry name" value="Glutathione synthetase ATP-binding domain-like"/>
    <property type="match status" value="1"/>
</dbReference>
<reference evidence="2" key="1">
    <citation type="journal article" date="2014" name="Front. Microbiol.">
        <title>High frequency of phylogenetically diverse reductive dehalogenase-homologous genes in deep subseafloor sedimentary metagenomes.</title>
        <authorList>
            <person name="Kawai M."/>
            <person name="Futagami T."/>
            <person name="Toyoda A."/>
            <person name="Takaki Y."/>
            <person name="Nishi S."/>
            <person name="Hori S."/>
            <person name="Arai W."/>
            <person name="Tsubouchi T."/>
            <person name="Morono Y."/>
            <person name="Uchiyama I."/>
            <person name="Ito T."/>
            <person name="Fujiyama A."/>
            <person name="Inagaki F."/>
            <person name="Takami H."/>
        </authorList>
    </citation>
    <scope>NUCLEOTIDE SEQUENCE</scope>
    <source>
        <strain evidence="2">Expedition CK06-06</strain>
    </source>
</reference>
<dbReference type="GO" id="GO:0004775">
    <property type="term" value="F:succinate-CoA ligase (ADP-forming) activity"/>
    <property type="evidence" value="ECO:0007669"/>
    <property type="project" value="TreeGrafter"/>
</dbReference>
<protein>
    <recommendedName>
        <fullName evidence="1">ATP-citrate synthase ATP-grasp domain-containing protein</fullName>
    </recommendedName>
</protein>
<name>X1TSL6_9ZZZZ</name>
<sequence>MAQKNIYEYDAKKILANELPKYYPEFKYHNKLVIIDCETDLEKAILDNPWINTEKVVVKPDQLFGKRGKANLLLLDANCDEMKDFCYTNLDKVYEIGNVRGALKRLLVEPFIPHEKEYYVSITTEREGDVIHFSFEGGIYVEENWDKVIHIPIPIGTDIKTFDLETKLPDLGATKGVLMPFIRGLYQVFVDQDFTFLEINPFAIAQDNKVVPLDVKARLDDTAMFLHADTWGNPIKPIEFPT</sequence>
<dbReference type="GO" id="GO:0042709">
    <property type="term" value="C:succinate-CoA ligase complex"/>
    <property type="evidence" value="ECO:0007669"/>
    <property type="project" value="TreeGrafter"/>
</dbReference>
<dbReference type="InterPro" id="IPR056749">
    <property type="entry name" value="Citrate_synth_N"/>
</dbReference>
<evidence type="ECO:0000313" key="2">
    <source>
        <dbReference type="EMBL" id="GAI90535.1"/>
    </source>
</evidence>
<gene>
    <name evidence="2" type="ORF">S12H4_36346</name>
</gene>
<dbReference type="EMBL" id="BARW01021662">
    <property type="protein sequence ID" value="GAI90535.1"/>
    <property type="molecule type" value="Genomic_DNA"/>
</dbReference>